<dbReference type="InterPro" id="IPR050072">
    <property type="entry name" value="Peptidase_M20A"/>
</dbReference>
<keyword evidence="5" id="KW-1185">Reference proteome</keyword>
<dbReference type="PANTHER" id="PTHR43808">
    <property type="entry name" value="ACETYLORNITHINE DEACETYLASE"/>
    <property type="match status" value="1"/>
</dbReference>
<comment type="caution">
    <text evidence="4">The sequence shown here is derived from an EMBL/GenBank/DDBJ whole genome shotgun (WGS) entry which is preliminary data.</text>
</comment>
<evidence type="ECO:0000259" key="3">
    <source>
        <dbReference type="Pfam" id="PF07687"/>
    </source>
</evidence>
<sequence>MVIDLLKNLISIDSSTIIGGNIAVDFCGKWLAEQGLEVSFFENNGYRMLVSEIGEGDSTLVLNGHVDVVAGSPRQFTPMEEGGRLYGRGSADMKAGVAAMMATFAKLTSRKLGCKLQLQIVSDEEIGGMNCTGFLVENGYRGDFVICAEPTGLGIANQAKGILRVDITAYGKAAHGSRPWEGVNAIEVAYDVYRQVLDLPFAKESSEYYQSPSINLAKIEAGNAYNVVPDECRMGFDIRYLPGQNHEEILRQIGSINGIEVVPGLHAEPIHTARSHPFLLGLADIVSRQTGEEAVFFGQHGSADTVFFAKYGIPAIEFGPDGDNWHGEDEYVDINSVLQFEKILIELACSGKIT</sequence>
<dbReference type="GO" id="GO:0046872">
    <property type="term" value="F:metal ion binding"/>
    <property type="evidence" value="ECO:0007669"/>
    <property type="project" value="UniProtKB-KW"/>
</dbReference>
<dbReference type="Pfam" id="PF01546">
    <property type="entry name" value="Peptidase_M20"/>
    <property type="match status" value="1"/>
</dbReference>
<name>A0A417YK43_9BACI</name>
<dbReference type="GO" id="GO:0016787">
    <property type="term" value="F:hydrolase activity"/>
    <property type="evidence" value="ECO:0007669"/>
    <property type="project" value="UniProtKB-KW"/>
</dbReference>
<dbReference type="InterPro" id="IPR002933">
    <property type="entry name" value="Peptidase_M20"/>
</dbReference>
<dbReference type="OrthoDB" id="9792335at2"/>
<accession>A0A417YK43</accession>
<feature type="domain" description="Peptidase M20 dimerisation" evidence="3">
    <location>
        <begin position="159"/>
        <end position="253"/>
    </location>
</feature>
<evidence type="ECO:0000313" key="4">
    <source>
        <dbReference type="EMBL" id="RHW33355.1"/>
    </source>
</evidence>
<dbReference type="Gene3D" id="3.40.630.10">
    <property type="entry name" value="Zn peptidases"/>
    <property type="match status" value="1"/>
</dbReference>
<dbReference type="AlphaFoldDB" id="A0A417YK43"/>
<dbReference type="SUPFAM" id="SSF55031">
    <property type="entry name" value="Bacterial exopeptidase dimerisation domain"/>
    <property type="match status" value="1"/>
</dbReference>
<dbReference type="SUPFAM" id="SSF53187">
    <property type="entry name" value="Zn-dependent exopeptidases"/>
    <property type="match status" value="1"/>
</dbReference>
<dbReference type="InterPro" id="IPR011650">
    <property type="entry name" value="Peptidase_M20_dimer"/>
</dbReference>
<dbReference type="Proteomes" id="UP000284416">
    <property type="component" value="Unassembled WGS sequence"/>
</dbReference>
<dbReference type="EMBL" id="QWEG01000017">
    <property type="protein sequence ID" value="RHW33355.1"/>
    <property type="molecule type" value="Genomic_DNA"/>
</dbReference>
<evidence type="ECO:0000256" key="1">
    <source>
        <dbReference type="ARBA" id="ARBA00022723"/>
    </source>
</evidence>
<proteinExistence type="predicted"/>
<organism evidence="4 5">
    <name type="scientific">Neobacillus notoginsengisoli</name>
    <dbReference type="NCBI Taxonomy" id="1578198"/>
    <lineage>
        <taxon>Bacteria</taxon>
        <taxon>Bacillati</taxon>
        <taxon>Bacillota</taxon>
        <taxon>Bacilli</taxon>
        <taxon>Bacillales</taxon>
        <taxon>Bacillaceae</taxon>
        <taxon>Neobacillus</taxon>
    </lineage>
</organism>
<dbReference type="Gene3D" id="3.30.70.360">
    <property type="match status" value="1"/>
</dbReference>
<gene>
    <name evidence="4" type="ORF">D1B31_20790</name>
</gene>
<dbReference type="InterPro" id="IPR036264">
    <property type="entry name" value="Bact_exopeptidase_dim_dom"/>
</dbReference>
<keyword evidence="1" id="KW-0479">Metal-binding</keyword>
<dbReference type="Pfam" id="PF07687">
    <property type="entry name" value="M20_dimer"/>
    <property type="match status" value="1"/>
</dbReference>
<dbReference type="RefSeq" id="WP_118924060.1">
    <property type="nucleotide sequence ID" value="NZ_QWEG01000017.1"/>
</dbReference>
<evidence type="ECO:0000256" key="2">
    <source>
        <dbReference type="ARBA" id="ARBA00022801"/>
    </source>
</evidence>
<reference evidence="4 5" key="1">
    <citation type="journal article" date="2017" name="Int. J. Syst. Evol. Microbiol.">
        <title>Bacillus notoginsengisoli sp. nov., a novel bacterium isolated from the rhizosphere of Panax notoginseng.</title>
        <authorList>
            <person name="Zhang M.Y."/>
            <person name="Cheng J."/>
            <person name="Cai Y."/>
            <person name="Zhang T.Y."/>
            <person name="Wu Y.Y."/>
            <person name="Manikprabhu D."/>
            <person name="Li W.J."/>
            <person name="Zhang Y.X."/>
        </authorList>
    </citation>
    <scope>NUCLEOTIDE SEQUENCE [LARGE SCALE GENOMIC DNA]</scope>
    <source>
        <strain evidence="4 5">JCM 30743</strain>
    </source>
</reference>
<keyword evidence="2" id="KW-0378">Hydrolase</keyword>
<evidence type="ECO:0000313" key="5">
    <source>
        <dbReference type="Proteomes" id="UP000284416"/>
    </source>
</evidence>
<protein>
    <submittedName>
        <fullName evidence="4">M20 family peptidase</fullName>
    </submittedName>
</protein>